<dbReference type="EMBL" id="CP093313">
    <property type="protein sequence ID" value="UWZ84471.1"/>
    <property type="molecule type" value="Genomic_DNA"/>
</dbReference>
<accession>A0A9J7BPD1</accession>
<keyword evidence="3" id="KW-1185">Reference proteome</keyword>
<feature type="transmembrane region" description="Helical" evidence="1">
    <location>
        <begin position="62"/>
        <end position="87"/>
    </location>
</feature>
<proteinExistence type="predicted"/>
<organism evidence="2 3">
    <name type="scientific">Occallatibacter riparius</name>
    <dbReference type="NCBI Taxonomy" id="1002689"/>
    <lineage>
        <taxon>Bacteria</taxon>
        <taxon>Pseudomonadati</taxon>
        <taxon>Acidobacteriota</taxon>
        <taxon>Terriglobia</taxon>
        <taxon>Terriglobales</taxon>
        <taxon>Acidobacteriaceae</taxon>
        <taxon>Occallatibacter</taxon>
    </lineage>
</organism>
<dbReference type="AlphaFoldDB" id="A0A9J7BPD1"/>
<reference evidence="2" key="1">
    <citation type="submission" date="2021-04" db="EMBL/GenBank/DDBJ databases">
        <title>Phylogenetic analysis of Acidobacteriaceae.</title>
        <authorList>
            <person name="Qiu L."/>
            <person name="Zhang Q."/>
        </authorList>
    </citation>
    <scope>NUCLEOTIDE SEQUENCE</scope>
    <source>
        <strain evidence="2">DSM 25168</strain>
    </source>
</reference>
<sequence length="157" mass="17690">MAFPHVPLATSAVSSIIGFIGVMIWRIRETQTAVTIRKIVIPPMGMATGFCMFIAPPFRVPWLWALIAFAIGAILLAWPLLATSRLIRDGDAIKMKRNGAFFAVVVLLAAIRYFARGYFDTIMTLEQTAALFFVLAFGMILRWRLSMLREYRMLTAQ</sequence>
<keyword evidence="1" id="KW-0472">Membrane</keyword>
<keyword evidence="1" id="KW-0812">Transmembrane</keyword>
<feature type="transmembrane region" description="Helical" evidence="1">
    <location>
        <begin position="6"/>
        <end position="27"/>
    </location>
</feature>
<dbReference type="PANTHER" id="PTHR39164">
    <property type="entry name" value="PROTEIN CCDC"/>
    <property type="match status" value="1"/>
</dbReference>
<feature type="transmembrane region" description="Helical" evidence="1">
    <location>
        <begin position="99"/>
        <end position="115"/>
    </location>
</feature>
<dbReference type="InterPro" id="IPR031306">
    <property type="entry name" value="CcdC"/>
</dbReference>
<dbReference type="PANTHER" id="PTHR39164:SF1">
    <property type="entry name" value="PROTEIN CCDC"/>
    <property type="match status" value="1"/>
</dbReference>
<dbReference type="RefSeq" id="WP_260793976.1">
    <property type="nucleotide sequence ID" value="NZ_CP093313.1"/>
</dbReference>
<dbReference type="KEGG" id="orp:MOP44_00715"/>
<dbReference type="Proteomes" id="UP001059380">
    <property type="component" value="Chromosome"/>
</dbReference>
<evidence type="ECO:0000256" key="1">
    <source>
        <dbReference type="SAM" id="Phobius"/>
    </source>
</evidence>
<evidence type="ECO:0000313" key="2">
    <source>
        <dbReference type="EMBL" id="UWZ84471.1"/>
    </source>
</evidence>
<keyword evidence="1" id="KW-1133">Transmembrane helix</keyword>
<feature type="transmembrane region" description="Helical" evidence="1">
    <location>
        <begin position="39"/>
        <end position="56"/>
    </location>
</feature>
<dbReference type="PIRSF" id="PIRSF021441">
    <property type="entry name" value="DUF1453"/>
    <property type="match status" value="1"/>
</dbReference>
<evidence type="ECO:0000313" key="3">
    <source>
        <dbReference type="Proteomes" id="UP001059380"/>
    </source>
</evidence>
<gene>
    <name evidence="2" type="ORF">MOP44_00715</name>
</gene>
<dbReference type="Pfam" id="PF07301">
    <property type="entry name" value="DUF1453"/>
    <property type="match status" value="1"/>
</dbReference>
<name>A0A9J7BPD1_9BACT</name>
<protein>
    <submittedName>
        <fullName evidence="2">Cytochrome c biogenesis protein CcdC</fullName>
    </submittedName>
</protein>
<feature type="transmembrane region" description="Helical" evidence="1">
    <location>
        <begin position="127"/>
        <end position="145"/>
    </location>
</feature>
<dbReference type="InterPro" id="IPR058247">
    <property type="entry name" value="DUF1453"/>
</dbReference>